<dbReference type="Gene3D" id="1.25.10.10">
    <property type="entry name" value="Leucine-rich Repeat Variant"/>
    <property type="match status" value="1"/>
</dbReference>
<feature type="region of interest" description="Disordered" evidence="1">
    <location>
        <begin position="1261"/>
        <end position="1319"/>
    </location>
</feature>
<dbReference type="EMBL" id="LK052940">
    <property type="protein sequence ID" value="CDR40299.1"/>
    <property type="molecule type" value="Genomic_DNA"/>
</dbReference>
<feature type="compositionally biased region" description="Pro residues" evidence="1">
    <location>
        <begin position="348"/>
        <end position="358"/>
    </location>
</feature>
<evidence type="ECO:0000256" key="1">
    <source>
        <dbReference type="SAM" id="MobiDB-lite"/>
    </source>
</evidence>
<protein>
    <submittedName>
        <fullName evidence="2">RHTO0S05e00980g1_1</fullName>
    </submittedName>
</protein>
<feature type="compositionally biased region" description="Polar residues" evidence="1">
    <location>
        <begin position="767"/>
        <end position="780"/>
    </location>
</feature>
<feature type="compositionally biased region" description="Basic and acidic residues" evidence="1">
    <location>
        <begin position="807"/>
        <end position="816"/>
    </location>
</feature>
<feature type="compositionally biased region" description="Low complexity" evidence="1">
    <location>
        <begin position="450"/>
        <end position="495"/>
    </location>
</feature>
<accession>A0A061AY21</accession>
<feature type="compositionally biased region" description="Polar residues" evidence="1">
    <location>
        <begin position="112"/>
        <end position="131"/>
    </location>
</feature>
<feature type="region of interest" description="Disordered" evidence="1">
    <location>
        <begin position="1082"/>
        <end position="1108"/>
    </location>
</feature>
<feature type="compositionally biased region" description="Low complexity" evidence="1">
    <location>
        <begin position="1095"/>
        <end position="1108"/>
    </location>
</feature>
<feature type="compositionally biased region" description="Low complexity" evidence="1">
    <location>
        <begin position="332"/>
        <end position="347"/>
    </location>
</feature>
<feature type="compositionally biased region" description="Low complexity" evidence="1">
    <location>
        <begin position="304"/>
        <end position="323"/>
    </location>
</feature>
<sequence length="1319" mass="139699">MSSRADTSPFKRRPALSRTYGSSSRRSSNPPARTAKHGGGVKGLLDDLSSDEEVQVRLTGRGKEEGGEEVEGEVGKERVGGEVGSTGGQRGAKGVGKSGNEQAKRPPAVRMTRSSLAQTTANEEEGSSATDGTVWDEQEVAKTRPSVGGTKRRSGGRANGASVPPPPLESSTTQPATRSPSKQPARPPTPSRRSSSRLSTSIPTTTAAAADEGTASPPPRKRPRTSAPALAQPTTTSRPKENEEEVDDIPEPFDYVPLAERLKKEVGEKKARKPALPATKAAAAVQRPPPRTTKSGRAVKMEDVATVADAPAPSPAAKVSVPSPARPPARPRTPLAPSISRSSATAPAPKPTPPPRPASPAKDLSALFSRFAPPTASSAAENGQSPQRMGLNRTQSLGGVVGSLKAGHGQRRVAVEDALEEEVAVAGGSVPPSPSRTKLDRSYSQPNLPSSPLGSPTRSPSRPPVSASQSFPHFGSPSAREASPSPLSRPASPARLNSKSNNVFGAGPALGSAYRPVSFAPPSAAAFGLLGSAPGGGGAGPTRTYAGGARSFRKDTAEEDLLSPPSKSTLSRLATGASASSSSPSSSAIAGLPPSLSRRNPRGPPPQRETYASLRVLWGIDAEETLEDEESHDSQDRGAKVVGTGLLRKQGEGKRWMDELGWVMEGLREGGEGDKGAARASALDLLQKALDREWLRRLKSSGQAESVYLAFRLSSAGSSTSDRVLDIAFAVLLALLVRDQRMVEPLFRLSPTDVEREKQKRGRGSHESMSQGSSLKRSVSMSAASEQRTLAAEGSFVSSSSYSSSPRKAEAETDERSDLLEVLRELSEKDWAREEIGSAQDGGTVGLLGKKAKVLKGDARHLQSLRDVLDSSAIFSESSLPPTLQSLILLTIRSISFFSPRTIFQPQHMMCVSGVFERVARMFLEESKALSARLSKYEQGLDLLPSPDAAASPITFSLPTLALALSIFEATPLAAPLAFHIISTDDFLSPLAEAFRHLILVSFLLAFDSSSAASVLGSRKLATNTLSAVLGILFGLTTEPSWASALVGENSEVLVTLVRIALACRRSAADFARADASAQSDVKRLPAPKPEAYESSDPPSSGVSSSGVSAAESATRNRIATQRQLVWDIFSLSLGVLANLAESADGVVKEALRTLVLNPSCQGKRRCAQRCQCAETSQQSLLEILSHLALDPLDDAPNTVHQTSVTGFLRLLLGLAILDDPHNETLLLDTIGTSKATLNGILDALDELAKLHDEQNEVRGLLEGPEEMQEDEAGDSQRTEVVEDTQVEEDEQLEVLPAQSREASKRMRELVERLRRRTR</sequence>
<feature type="compositionally biased region" description="Low complexity" evidence="1">
    <location>
        <begin position="518"/>
        <end position="532"/>
    </location>
</feature>
<feature type="compositionally biased region" description="Low complexity" evidence="1">
    <location>
        <begin position="541"/>
        <end position="550"/>
    </location>
</feature>
<feature type="region of interest" description="Disordered" evidence="1">
    <location>
        <begin position="797"/>
        <end position="816"/>
    </location>
</feature>
<dbReference type="InterPro" id="IPR011989">
    <property type="entry name" value="ARM-like"/>
</dbReference>
<feature type="compositionally biased region" description="Acidic residues" evidence="1">
    <location>
        <begin position="1264"/>
        <end position="1274"/>
    </location>
</feature>
<feature type="region of interest" description="Disordered" evidence="1">
    <location>
        <begin position="754"/>
        <end position="780"/>
    </location>
</feature>
<feature type="compositionally biased region" description="Polar residues" evidence="1">
    <location>
        <begin position="169"/>
        <end position="182"/>
    </location>
</feature>
<gene>
    <name evidence="2" type="ORF">RHTO0S_05e00980g</name>
</gene>
<feature type="compositionally biased region" description="Gly residues" evidence="1">
    <location>
        <begin position="81"/>
        <end position="97"/>
    </location>
</feature>
<evidence type="ECO:0000313" key="2">
    <source>
        <dbReference type="EMBL" id="CDR40299.1"/>
    </source>
</evidence>
<feature type="compositionally biased region" description="Basic and acidic residues" evidence="1">
    <location>
        <begin position="260"/>
        <end position="269"/>
    </location>
</feature>
<feature type="region of interest" description="Disordered" evidence="1">
    <location>
        <begin position="1"/>
        <end position="611"/>
    </location>
</feature>
<feature type="compositionally biased region" description="Low complexity" evidence="1">
    <location>
        <begin position="191"/>
        <end position="210"/>
    </location>
</feature>
<feature type="compositionally biased region" description="Acidic residues" evidence="1">
    <location>
        <begin position="242"/>
        <end position="251"/>
    </location>
</feature>
<dbReference type="OrthoDB" id="78088at2759"/>
<proteinExistence type="predicted"/>
<feature type="compositionally biased region" description="Polar residues" evidence="1">
    <location>
        <begin position="375"/>
        <end position="397"/>
    </location>
</feature>
<name>A0A061AY21_RHOTO</name>
<feature type="compositionally biased region" description="Basic and acidic residues" evidence="1">
    <location>
        <begin position="1302"/>
        <end position="1313"/>
    </location>
</feature>
<feature type="compositionally biased region" description="Low complexity" evidence="1">
    <location>
        <begin position="568"/>
        <end position="597"/>
    </location>
</feature>
<feature type="compositionally biased region" description="Acidic residues" evidence="1">
    <location>
        <begin position="1282"/>
        <end position="1293"/>
    </location>
</feature>
<organism evidence="2">
    <name type="scientific">Rhodotorula toruloides</name>
    <name type="common">Yeast</name>
    <name type="synonym">Rhodosporidium toruloides</name>
    <dbReference type="NCBI Taxonomy" id="5286"/>
    <lineage>
        <taxon>Eukaryota</taxon>
        <taxon>Fungi</taxon>
        <taxon>Dikarya</taxon>
        <taxon>Basidiomycota</taxon>
        <taxon>Pucciniomycotina</taxon>
        <taxon>Microbotryomycetes</taxon>
        <taxon>Sporidiobolales</taxon>
        <taxon>Sporidiobolaceae</taxon>
        <taxon>Rhodotorula</taxon>
    </lineage>
</organism>
<reference evidence="2" key="1">
    <citation type="journal article" date="2014" name="Genome Announc.">
        <title>Draft genome sequence of Rhodosporidium toruloides CECT1137, an oleaginous yeast of biotechnological interest.</title>
        <authorList>
            <person name="Morin N."/>
            <person name="Calcas X."/>
            <person name="Devillers H."/>
            <person name="Durrens P."/>
            <person name="Sherman D.J."/>
            <person name="Nicaud J.-M."/>
            <person name="Neuveglise C."/>
        </authorList>
    </citation>
    <scope>NUCLEOTIDE SEQUENCE</scope>
    <source>
        <strain evidence="2">CECT1137</strain>
    </source>
</reference>
<feature type="compositionally biased region" description="Low complexity" evidence="1">
    <location>
        <begin position="274"/>
        <end position="284"/>
    </location>
</feature>